<accession>A0AA37XI85</accession>
<keyword evidence="4" id="KW-1185">Reference proteome</keyword>
<dbReference type="EMBL" id="BSUM01000001">
    <property type="protein sequence ID" value="GMA33426.1"/>
    <property type="molecule type" value="Genomic_DNA"/>
</dbReference>
<name>A0AA37XI85_9MICO</name>
<dbReference type="Proteomes" id="UP001157161">
    <property type="component" value="Unassembled WGS sequence"/>
</dbReference>
<protein>
    <recommendedName>
        <fullName evidence="2">VTC domain-containing protein</fullName>
    </recommendedName>
</protein>
<gene>
    <name evidence="3" type="ORF">GCM10025875_34180</name>
</gene>
<feature type="compositionally biased region" description="Low complexity" evidence="1">
    <location>
        <begin position="159"/>
        <end position="172"/>
    </location>
</feature>
<feature type="region of interest" description="Disordered" evidence="1">
    <location>
        <begin position="137"/>
        <end position="181"/>
    </location>
</feature>
<evidence type="ECO:0000259" key="2">
    <source>
        <dbReference type="Pfam" id="PF09359"/>
    </source>
</evidence>
<reference evidence="3" key="1">
    <citation type="journal article" date="2014" name="Int. J. Syst. Evol. Microbiol.">
        <title>Complete genome sequence of Corynebacterium casei LMG S-19264T (=DSM 44701T), isolated from a smear-ripened cheese.</title>
        <authorList>
            <consortium name="US DOE Joint Genome Institute (JGI-PGF)"/>
            <person name="Walter F."/>
            <person name="Albersmeier A."/>
            <person name="Kalinowski J."/>
            <person name="Ruckert C."/>
        </authorList>
    </citation>
    <scope>NUCLEOTIDE SEQUENCE</scope>
    <source>
        <strain evidence="3">NBRC 112290</strain>
    </source>
</reference>
<sequence length="181" mass="19255">MTAPTTATPITLAELVASAALLTRTDRKYLLPTAQLAVVAHADPDLRVLTIDGATAHAYRSTYLDTADLTAYRLAALGRPDRFKVRRRTYVGPDLTYLEVKTAAARGATVKDRLELAVATPEEARRFAAATVRMRTGHEIAPSRPSSRSPTTAPPSTCPPAAAASRSIPRSPGATPRPDAP</sequence>
<dbReference type="AlphaFoldDB" id="A0AA37XI85"/>
<dbReference type="InterPro" id="IPR018966">
    <property type="entry name" value="VTC_domain"/>
</dbReference>
<dbReference type="RefSeq" id="WP_284252257.1">
    <property type="nucleotide sequence ID" value="NZ_BSUM01000001.1"/>
</dbReference>
<evidence type="ECO:0000313" key="3">
    <source>
        <dbReference type="EMBL" id="GMA33426.1"/>
    </source>
</evidence>
<feature type="domain" description="VTC" evidence="2">
    <location>
        <begin position="24"/>
        <end position="117"/>
    </location>
</feature>
<comment type="caution">
    <text evidence="3">The sequence shown here is derived from an EMBL/GenBank/DDBJ whole genome shotgun (WGS) entry which is preliminary data.</text>
</comment>
<dbReference type="Pfam" id="PF09359">
    <property type="entry name" value="VTC"/>
    <property type="match status" value="1"/>
</dbReference>
<reference evidence="3" key="2">
    <citation type="submission" date="2023-02" db="EMBL/GenBank/DDBJ databases">
        <authorList>
            <person name="Sun Q."/>
            <person name="Mori K."/>
        </authorList>
    </citation>
    <scope>NUCLEOTIDE SEQUENCE</scope>
    <source>
        <strain evidence="3">NBRC 112290</strain>
    </source>
</reference>
<feature type="compositionally biased region" description="Low complexity" evidence="1">
    <location>
        <begin position="142"/>
        <end position="151"/>
    </location>
</feature>
<evidence type="ECO:0000313" key="4">
    <source>
        <dbReference type="Proteomes" id="UP001157161"/>
    </source>
</evidence>
<organism evidence="3 4">
    <name type="scientific">Litorihabitans aurantiacus</name>
    <dbReference type="NCBI Taxonomy" id="1930061"/>
    <lineage>
        <taxon>Bacteria</taxon>
        <taxon>Bacillati</taxon>
        <taxon>Actinomycetota</taxon>
        <taxon>Actinomycetes</taxon>
        <taxon>Micrococcales</taxon>
        <taxon>Beutenbergiaceae</taxon>
        <taxon>Litorihabitans</taxon>
    </lineage>
</organism>
<evidence type="ECO:0000256" key="1">
    <source>
        <dbReference type="SAM" id="MobiDB-lite"/>
    </source>
</evidence>
<proteinExistence type="predicted"/>